<protein>
    <submittedName>
        <fullName evidence="1">Uncharacterized protein</fullName>
    </submittedName>
</protein>
<evidence type="ECO:0000313" key="1">
    <source>
        <dbReference type="EMBL" id="KAF2145631.1"/>
    </source>
</evidence>
<proteinExistence type="predicted"/>
<accession>A0A6A6BSR4</accession>
<keyword evidence="2" id="KW-1185">Reference proteome</keyword>
<dbReference type="AlphaFoldDB" id="A0A6A6BSR4"/>
<reference evidence="1" key="1">
    <citation type="journal article" date="2020" name="Stud. Mycol.">
        <title>101 Dothideomycetes genomes: a test case for predicting lifestyles and emergence of pathogens.</title>
        <authorList>
            <person name="Haridas S."/>
            <person name="Albert R."/>
            <person name="Binder M."/>
            <person name="Bloem J."/>
            <person name="Labutti K."/>
            <person name="Salamov A."/>
            <person name="Andreopoulos B."/>
            <person name="Baker S."/>
            <person name="Barry K."/>
            <person name="Bills G."/>
            <person name="Bluhm B."/>
            <person name="Cannon C."/>
            <person name="Castanera R."/>
            <person name="Culley D."/>
            <person name="Daum C."/>
            <person name="Ezra D."/>
            <person name="Gonzalez J."/>
            <person name="Henrissat B."/>
            <person name="Kuo A."/>
            <person name="Liang C."/>
            <person name="Lipzen A."/>
            <person name="Lutzoni F."/>
            <person name="Magnuson J."/>
            <person name="Mondo S."/>
            <person name="Nolan M."/>
            <person name="Ohm R."/>
            <person name="Pangilinan J."/>
            <person name="Park H.-J."/>
            <person name="Ramirez L."/>
            <person name="Alfaro M."/>
            <person name="Sun H."/>
            <person name="Tritt A."/>
            <person name="Yoshinaga Y."/>
            <person name="Zwiers L.-H."/>
            <person name="Turgeon B."/>
            <person name="Goodwin S."/>
            <person name="Spatafora J."/>
            <person name="Crous P."/>
            <person name="Grigoriev I."/>
        </authorList>
    </citation>
    <scope>NUCLEOTIDE SEQUENCE</scope>
    <source>
        <strain evidence="1">CBS 121167</strain>
    </source>
</reference>
<evidence type="ECO:0000313" key="2">
    <source>
        <dbReference type="Proteomes" id="UP000799438"/>
    </source>
</evidence>
<gene>
    <name evidence="1" type="ORF">K452DRAFT_295229</name>
</gene>
<dbReference type="GeneID" id="54299287"/>
<dbReference type="Proteomes" id="UP000799438">
    <property type="component" value="Unassembled WGS sequence"/>
</dbReference>
<name>A0A6A6BSR4_9PEZI</name>
<sequence>MNTICEHKLQKQTTAKLFANTKSYAMTLLATSLLGILAEEAQCETPYDSPHTADLTVAINKVGNWEFPLCENYSTGSSRCQTLEFYKTAKAILCSKPSRPTCVEVSGLAGAIQNKCVTAVQVGGWIYGSSTDCWVEGLFMVHK</sequence>
<dbReference type="EMBL" id="ML995477">
    <property type="protein sequence ID" value="KAF2145631.1"/>
    <property type="molecule type" value="Genomic_DNA"/>
</dbReference>
<dbReference type="RefSeq" id="XP_033401343.1">
    <property type="nucleotide sequence ID" value="XM_033541790.1"/>
</dbReference>
<organism evidence="1 2">
    <name type="scientific">Aplosporella prunicola CBS 121167</name>
    <dbReference type="NCBI Taxonomy" id="1176127"/>
    <lineage>
        <taxon>Eukaryota</taxon>
        <taxon>Fungi</taxon>
        <taxon>Dikarya</taxon>
        <taxon>Ascomycota</taxon>
        <taxon>Pezizomycotina</taxon>
        <taxon>Dothideomycetes</taxon>
        <taxon>Dothideomycetes incertae sedis</taxon>
        <taxon>Botryosphaeriales</taxon>
        <taxon>Aplosporellaceae</taxon>
        <taxon>Aplosporella</taxon>
    </lineage>
</organism>